<dbReference type="EMBL" id="JBFOLK010000002">
    <property type="protein sequence ID" value="KAL2532229.1"/>
    <property type="molecule type" value="Genomic_DNA"/>
</dbReference>
<dbReference type="SUPFAM" id="SSF56672">
    <property type="entry name" value="DNA/RNA polymerases"/>
    <property type="match status" value="1"/>
</dbReference>
<dbReference type="InterPro" id="IPR043502">
    <property type="entry name" value="DNA/RNA_pol_sf"/>
</dbReference>
<keyword evidence="2" id="KW-1185">Reference proteome</keyword>
<sequence>MDVYIEQADEEMILDESLDSRIIGPDSSASPMKELEAFLVNPSDPSQMLQHNDMVGIDPSVACHDLKVDPKVCPRIQKRRPLSTKRYGALKKEVDKLLAIEFIKEAVYLKWVSNPVLVRKNNKK</sequence>
<protein>
    <submittedName>
        <fullName evidence="1">Uncharacterized protein</fullName>
    </submittedName>
</protein>
<reference evidence="2" key="1">
    <citation type="submission" date="2024-07" db="EMBL/GenBank/DDBJ databases">
        <title>Two chromosome-level genome assemblies of Korean endemic species Abeliophyllum distichum and Forsythia ovata (Oleaceae).</title>
        <authorList>
            <person name="Jang H."/>
        </authorList>
    </citation>
    <scope>NUCLEOTIDE SEQUENCE [LARGE SCALE GENOMIC DNA]</scope>
</reference>
<name>A0ABD1V4H0_9LAMI</name>
<gene>
    <name evidence="1" type="ORF">Adt_05580</name>
</gene>
<evidence type="ECO:0000313" key="2">
    <source>
        <dbReference type="Proteomes" id="UP001604336"/>
    </source>
</evidence>
<dbReference type="Proteomes" id="UP001604336">
    <property type="component" value="Unassembled WGS sequence"/>
</dbReference>
<dbReference type="AlphaFoldDB" id="A0ABD1V4H0"/>
<evidence type="ECO:0000313" key="1">
    <source>
        <dbReference type="EMBL" id="KAL2532229.1"/>
    </source>
</evidence>
<proteinExistence type="predicted"/>
<organism evidence="1 2">
    <name type="scientific">Abeliophyllum distichum</name>
    <dbReference type="NCBI Taxonomy" id="126358"/>
    <lineage>
        <taxon>Eukaryota</taxon>
        <taxon>Viridiplantae</taxon>
        <taxon>Streptophyta</taxon>
        <taxon>Embryophyta</taxon>
        <taxon>Tracheophyta</taxon>
        <taxon>Spermatophyta</taxon>
        <taxon>Magnoliopsida</taxon>
        <taxon>eudicotyledons</taxon>
        <taxon>Gunneridae</taxon>
        <taxon>Pentapetalae</taxon>
        <taxon>asterids</taxon>
        <taxon>lamiids</taxon>
        <taxon>Lamiales</taxon>
        <taxon>Oleaceae</taxon>
        <taxon>Forsythieae</taxon>
        <taxon>Abeliophyllum</taxon>
    </lineage>
</organism>
<comment type="caution">
    <text evidence="1">The sequence shown here is derived from an EMBL/GenBank/DDBJ whole genome shotgun (WGS) entry which is preliminary data.</text>
</comment>
<accession>A0ABD1V4H0</accession>
<dbReference type="Gene3D" id="3.10.10.10">
    <property type="entry name" value="HIV Type 1 Reverse Transcriptase, subunit A, domain 1"/>
    <property type="match status" value="1"/>
</dbReference>